<reference evidence="4 5" key="1">
    <citation type="submission" date="2020-08" db="EMBL/GenBank/DDBJ databases">
        <title>Genomic Encyclopedia of Type Strains, Phase III (KMG-III): the genomes of soil and plant-associated and newly described type strains.</title>
        <authorList>
            <person name="Whitman W."/>
        </authorList>
    </citation>
    <scope>NUCLEOTIDE SEQUENCE [LARGE SCALE GENOMIC DNA]</scope>
    <source>
        <strain evidence="4 5">CECT 3265</strain>
    </source>
</reference>
<evidence type="ECO:0000259" key="3">
    <source>
        <dbReference type="Pfam" id="PF01337"/>
    </source>
</evidence>
<sequence length="116" mass="12478">MDLARERGCRRARHDRPTGHGHELDGRHITDVPGLYLALGEAVNGPGGYFGGCLDALTDCLRGTFGYTAPATLLRRDAATAREHLPRVLTPDGRPYDLIAEVLDVLAKGGMQVTLA</sequence>
<keyword evidence="5" id="KW-1185">Reference proteome</keyword>
<gene>
    <name evidence="4" type="ORF">FHS38_003990</name>
</gene>
<evidence type="ECO:0000313" key="4">
    <source>
        <dbReference type="EMBL" id="MBB4887922.1"/>
    </source>
</evidence>
<dbReference type="Gene3D" id="3.30.370.10">
    <property type="entry name" value="Barstar-like"/>
    <property type="match status" value="1"/>
</dbReference>
<proteinExistence type="inferred from homology"/>
<organism evidence="4 5">
    <name type="scientific">Streptomyces netropsis</name>
    <name type="common">Streptoverticillium netropsis</name>
    <dbReference type="NCBI Taxonomy" id="55404"/>
    <lineage>
        <taxon>Bacteria</taxon>
        <taxon>Bacillati</taxon>
        <taxon>Actinomycetota</taxon>
        <taxon>Actinomycetes</taxon>
        <taxon>Kitasatosporales</taxon>
        <taxon>Streptomycetaceae</taxon>
        <taxon>Streptomyces</taxon>
    </lineage>
</organism>
<dbReference type="AlphaFoldDB" id="A0A7W7LCY1"/>
<dbReference type="InterPro" id="IPR000468">
    <property type="entry name" value="Barstar"/>
</dbReference>
<dbReference type="SUPFAM" id="SSF52038">
    <property type="entry name" value="Barstar-related"/>
    <property type="match status" value="1"/>
</dbReference>
<feature type="domain" description="Barstar (barnase inhibitor)" evidence="3">
    <location>
        <begin position="22"/>
        <end position="86"/>
    </location>
</feature>
<dbReference type="EMBL" id="JACHJG010000008">
    <property type="protein sequence ID" value="MBB4887922.1"/>
    <property type="molecule type" value="Genomic_DNA"/>
</dbReference>
<dbReference type="Pfam" id="PF01337">
    <property type="entry name" value="Barstar"/>
    <property type="match status" value="1"/>
</dbReference>
<dbReference type="Proteomes" id="UP000556436">
    <property type="component" value="Unassembled WGS sequence"/>
</dbReference>
<evidence type="ECO:0000256" key="2">
    <source>
        <dbReference type="SAM" id="MobiDB-lite"/>
    </source>
</evidence>
<name>A0A7W7LCY1_STRNE</name>
<accession>A0A7W7LCY1</accession>
<evidence type="ECO:0000256" key="1">
    <source>
        <dbReference type="ARBA" id="ARBA00006845"/>
    </source>
</evidence>
<protein>
    <submittedName>
        <fullName evidence="4">RNAse (Barnase) inhibitor barstar</fullName>
    </submittedName>
</protein>
<comment type="caution">
    <text evidence="4">The sequence shown here is derived from an EMBL/GenBank/DDBJ whole genome shotgun (WGS) entry which is preliminary data.</text>
</comment>
<evidence type="ECO:0000313" key="5">
    <source>
        <dbReference type="Proteomes" id="UP000556436"/>
    </source>
</evidence>
<comment type="similarity">
    <text evidence="1">Belongs to the barstar family.</text>
</comment>
<feature type="region of interest" description="Disordered" evidence="2">
    <location>
        <begin position="1"/>
        <end position="25"/>
    </location>
</feature>
<dbReference type="InterPro" id="IPR035905">
    <property type="entry name" value="Barstar-like_sf"/>
</dbReference>